<protein>
    <recommendedName>
        <fullName evidence="4">Lipoprotein</fullName>
    </recommendedName>
</protein>
<dbReference type="AlphaFoldDB" id="A0A9X1N6C6"/>
<proteinExistence type="predicted"/>
<keyword evidence="1" id="KW-0732">Signal</keyword>
<feature type="chain" id="PRO_5040858364" description="Lipoprotein" evidence="1">
    <location>
        <begin position="23"/>
        <end position="313"/>
    </location>
</feature>
<dbReference type="RefSeq" id="WP_102833437.1">
    <property type="nucleotide sequence ID" value="NZ_JAINWF010000010.1"/>
</dbReference>
<comment type="caution">
    <text evidence="2">The sequence shown here is derived from an EMBL/GenBank/DDBJ whole genome shotgun (WGS) entry which is preliminary data.</text>
</comment>
<evidence type="ECO:0000313" key="3">
    <source>
        <dbReference type="Proteomes" id="UP001138989"/>
    </source>
</evidence>
<feature type="signal peptide" evidence="1">
    <location>
        <begin position="1"/>
        <end position="22"/>
    </location>
</feature>
<gene>
    <name evidence="2" type="ORF">K7H17_16975</name>
</gene>
<reference evidence="2" key="1">
    <citation type="submission" date="2021-08" db="EMBL/GenBank/DDBJ databases">
        <title>Isolation and characterization of neutrophilic mixotrophic iron-oxidizing bacteria from deep-sea hydrothermal vents.</title>
        <authorList>
            <person name="He Y."/>
        </authorList>
    </citation>
    <scope>NUCLEOTIDE SEQUENCE</scope>
    <source>
        <strain evidence="2">IOP_13</strain>
    </source>
</reference>
<name>A0A9X1N6C6_9GAMM</name>
<evidence type="ECO:0000313" key="2">
    <source>
        <dbReference type="EMBL" id="MCD1609554.1"/>
    </source>
</evidence>
<organism evidence="2 3">
    <name type="scientific">Stutzerimonas kunmingensis</name>
    <dbReference type="NCBI Taxonomy" id="1211807"/>
    <lineage>
        <taxon>Bacteria</taxon>
        <taxon>Pseudomonadati</taxon>
        <taxon>Pseudomonadota</taxon>
        <taxon>Gammaproteobacteria</taxon>
        <taxon>Pseudomonadales</taxon>
        <taxon>Pseudomonadaceae</taxon>
        <taxon>Stutzerimonas</taxon>
    </lineage>
</organism>
<dbReference type="Proteomes" id="UP001138989">
    <property type="component" value="Unassembled WGS sequence"/>
</dbReference>
<accession>A0A9X1N6C6</accession>
<sequence length="313" mass="34339">MNKAILLMACGLVMAGCAGAPAVSPTKTDKAGSDSLALQVMKANGYSAGLKDAEVELEATPSSGGLTADTLNALLLREHLLGRATPLPGVPNSAMSAFFVLELFNDQTYLPRHGMWMPVWMPQSLARDALDAQQKLTAIIEQAVAESLPADYRTKPYEWSNKAIFGAESSYRMLRVDGPLCEGWSCVIRGSLSSSERPTKSFDAKMVRVDTPPFIRDGDGSSYRLRGLGGVVLHKVVEEYDEKGAVSGHWHRVKTEPLSGFDHAAFYRRLSTALPDWAFIYFGPEYTHNKARIPFVLNRGKELLFIKRAEPSE</sequence>
<keyword evidence="3" id="KW-1185">Reference proteome</keyword>
<dbReference type="EMBL" id="JAINWF010000010">
    <property type="protein sequence ID" value="MCD1609554.1"/>
    <property type="molecule type" value="Genomic_DNA"/>
</dbReference>
<evidence type="ECO:0000256" key="1">
    <source>
        <dbReference type="SAM" id="SignalP"/>
    </source>
</evidence>
<evidence type="ECO:0008006" key="4">
    <source>
        <dbReference type="Google" id="ProtNLM"/>
    </source>
</evidence>
<dbReference type="PROSITE" id="PS51257">
    <property type="entry name" value="PROKAR_LIPOPROTEIN"/>
    <property type="match status" value="1"/>
</dbReference>